<dbReference type="EC" id="5.1.3.3" evidence="5"/>
<dbReference type="InterPro" id="IPR047215">
    <property type="entry name" value="Galactose_mutarotase-like"/>
</dbReference>
<dbReference type="GO" id="GO:0006006">
    <property type="term" value="P:glucose metabolic process"/>
    <property type="evidence" value="ECO:0007669"/>
    <property type="project" value="TreeGrafter"/>
</dbReference>
<dbReference type="Proteomes" id="UP000618460">
    <property type="component" value="Unassembled WGS sequence"/>
</dbReference>
<dbReference type="OrthoDB" id="9779408at2"/>
<dbReference type="NCBIfam" id="NF008277">
    <property type="entry name" value="PRK11055.1"/>
    <property type="match status" value="1"/>
</dbReference>
<sequence length="347" mass="38577">MKVRTDVLHVAGRQLKEYTLINANGMEVSCLNYGGVITKIMAPNSKGDFENVVLGYANYDEYIDNPHFFGALIGRVAGRIQDSSFKLNGKNYSLQSNNGAHHLHGGTTGFHKVIWQTETFEYEDAVGIILVHRSPDGDGGYPGNLAMKVTYTLTNDNAFTIVYEAIADQKTVLTTTNHSYFNLSGNLKTDILQHNVQMDASRFVELDHELIPTGRILPVDNTVFDFRQGHAIVDGVHSVDQQNLVALNGFDHYFIFDHNKKENLTITDSVSGRTLTVKTDQPGIVMYTSNALNDTVELREGKSSKYLGVCLETQSSPASLEHDGFPSILLEKDEPYKKTTSFVFKTI</sequence>
<evidence type="ECO:0000256" key="2">
    <source>
        <dbReference type="ARBA" id="ARBA00006206"/>
    </source>
</evidence>
<proteinExistence type="inferred from homology"/>
<dbReference type="RefSeq" id="WP_117155242.1">
    <property type="nucleotide sequence ID" value="NZ_BMLG01000009.1"/>
</dbReference>
<evidence type="ECO:0000313" key="9">
    <source>
        <dbReference type="EMBL" id="GGM33433.1"/>
    </source>
</evidence>
<evidence type="ECO:0000256" key="3">
    <source>
        <dbReference type="ARBA" id="ARBA00023235"/>
    </source>
</evidence>
<dbReference type="PANTHER" id="PTHR10091">
    <property type="entry name" value="ALDOSE-1-EPIMERASE"/>
    <property type="match status" value="1"/>
</dbReference>
<dbReference type="EMBL" id="BMLG01000009">
    <property type="protein sequence ID" value="GGM33433.1"/>
    <property type="molecule type" value="Genomic_DNA"/>
</dbReference>
<evidence type="ECO:0000256" key="7">
    <source>
        <dbReference type="PIRSR" id="PIRSR005096-2"/>
    </source>
</evidence>
<feature type="binding site" evidence="8">
    <location>
        <begin position="178"/>
        <end position="180"/>
    </location>
    <ligand>
        <name>beta-D-galactose</name>
        <dbReference type="ChEBI" id="CHEBI:27667"/>
    </ligand>
</feature>
<dbReference type="InterPro" id="IPR015443">
    <property type="entry name" value="Aldose_1-epimerase"/>
</dbReference>
<dbReference type="GO" id="GO:0005737">
    <property type="term" value="C:cytoplasm"/>
    <property type="evidence" value="ECO:0007669"/>
    <property type="project" value="TreeGrafter"/>
</dbReference>
<comment type="catalytic activity">
    <reaction evidence="5">
        <text>alpha-D-glucose = beta-D-glucose</text>
        <dbReference type="Rhea" id="RHEA:10264"/>
        <dbReference type="ChEBI" id="CHEBI:15903"/>
        <dbReference type="ChEBI" id="CHEBI:17925"/>
        <dbReference type="EC" id="5.1.3.3"/>
    </reaction>
</comment>
<evidence type="ECO:0000313" key="10">
    <source>
        <dbReference type="Proteomes" id="UP000618460"/>
    </source>
</evidence>
<dbReference type="GO" id="GO:0033499">
    <property type="term" value="P:galactose catabolic process via UDP-galactose, Leloir pathway"/>
    <property type="evidence" value="ECO:0007669"/>
    <property type="project" value="TreeGrafter"/>
</dbReference>
<keyword evidence="3 5" id="KW-0413">Isomerase</keyword>
<dbReference type="GO" id="GO:0030246">
    <property type="term" value="F:carbohydrate binding"/>
    <property type="evidence" value="ECO:0007669"/>
    <property type="project" value="InterPro"/>
</dbReference>
<dbReference type="Pfam" id="PF01263">
    <property type="entry name" value="Aldose_epim"/>
    <property type="match status" value="1"/>
</dbReference>
<evidence type="ECO:0000256" key="5">
    <source>
        <dbReference type="PIRNR" id="PIRNR005096"/>
    </source>
</evidence>
<dbReference type="InterPro" id="IPR014718">
    <property type="entry name" value="GH-type_carb-bd"/>
</dbReference>
<reference evidence="9" key="1">
    <citation type="journal article" date="2014" name="Int. J. Syst. Evol. Microbiol.">
        <title>Complete genome sequence of Corynebacterium casei LMG S-19264T (=DSM 44701T), isolated from a smear-ripened cheese.</title>
        <authorList>
            <consortium name="US DOE Joint Genome Institute (JGI-PGF)"/>
            <person name="Walter F."/>
            <person name="Albersmeier A."/>
            <person name="Kalinowski J."/>
            <person name="Ruckert C."/>
        </authorList>
    </citation>
    <scope>NUCLEOTIDE SEQUENCE</scope>
    <source>
        <strain evidence="9">CGMCC 1.6333</strain>
    </source>
</reference>
<keyword evidence="10" id="KW-1185">Reference proteome</keyword>
<dbReference type="GO" id="GO:0004034">
    <property type="term" value="F:aldose 1-epimerase activity"/>
    <property type="evidence" value="ECO:0007669"/>
    <property type="project" value="UniProtKB-EC"/>
</dbReference>
<comment type="pathway">
    <text evidence="1 5">Carbohydrate metabolism; hexose metabolism.</text>
</comment>
<protein>
    <recommendedName>
        <fullName evidence="5">Aldose 1-epimerase</fullName>
        <ecNumber evidence="5">5.1.3.3</ecNumber>
    </recommendedName>
</protein>
<gene>
    <name evidence="9" type="ORF">GCM10011351_19350</name>
</gene>
<accession>A0A917TQL5</accession>
<evidence type="ECO:0000256" key="1">
    <source>
        <dbReference type="ARBA" id="ARBA00005028"/>
    </source>
</evidence>
<comment type="similarity">
    <text evidence="2 5">Belongs to the aldose epimerase family.</text>
</comment>
<dbReference type="PIRSF" id="PIRSF005096">
    <property type="entry name" value="GALM"/>
    <property type="match status" value="1"/>
</dbReference>
<dbReference type="Gene3D" id="2.70.98.10">
    <property type="match status" value="1"/>
</dbReference>
<keyword evidence="4 5" id="KW-0119">Carbohydrate metabolism</keyword>
<dbReference type="PANTHER" id="PTHR10091:SF0">
    <property type="entry name" value="GALACTOSE MUTAROTASE"/>
    <property type="match status" value="1"/>
</dbReference>
<name>A0A917TQL5_9BACI</name>
<feature type="active site" description="Proton donor" evidence="6">
    <location>
        <position position="178"/>
    </location>
</feature>
<reference evidence="9" key="2">
    <citation type="submission" date="2020-09" db="EMBL/GenBank/DDBJ databases">
        <authorList>
            <person name="Sun Q."/>
            <person name="Zhou Y."/>
        </authorList>
    </citation>
    <scope>NUCLEOTIDE SEQUENCE</scope>
    <source>
        <strain evidence="9">CGMCC 1.6333</strain>
    </source>
</reference>
<evidence type="ECO:0000256" key="6">
    <source>
        <dbReference type="PIRSR" id="PIRSR005096-1"/>
    </source>
</evidence>
<comment type="caution">
    <text evidence="9">The sequence shown here is derived from an EMBL/GenBank/DDBJ whole genome shotgun (WGS) entry which is preliminary data.</text>
</comment>
<dbReference type="AlphaFoldDB" id="A0A917TQL5"/>
<feature type="active site" description="Proton acceptor" evidence="6">
    <location>
        <position position="312"/>
    </location>
</feature>
<dbReference type="CDD" id="cd09019">
    <property type="entry name" value="galactose_mutarotase_like"/>
    <property type="match status" value="1"/>
</dbReference>
<dbReference type="InterPro" id="IPR011013">
    <property type="entry name" value="Gal_mutarotase_sf_dom"/>
</dbReference>
<feature type="binding site" evidence="7">
    <location>
        <position position="251"/>
    </location>
    <ligand>
        <name>beta-D-galactose</name>
        <dbReference type="ChEBI" id="CHEBI:27667"/>
    </ligand>
</feature>
<organism evidence="9 10">
    <name type="scientific">Paraliobacillus quinghaiensis</name>
    <dbReference type="NCBI Taxonomy" id="470815"/>
    <lineage>
        <taxon>Bacteria</taxon>
        <taxon>Bacillati</taxon>
        <taxon>Bacillota</taxon>
        <taxon>Bacilli</taxon>
        <taxon>Bacillales</taxon>
        <taxon>Bacillaceae</taxon>
        <taxon>Paraliobacillus</taxon>
    </lineage>
</organism>
<evidence type="ECO:0000256" key="8">
    <source>
        <dbReference type="PIRSR" id="PIRSR005096-3"/>
    </source>
</evidence>
<evidence type="ECO:0000256" key="4">
    <source>
        <dbReference type="ARBA" id="ARBA00023277"/>
    </source>
</evidence>
<dbReference type="InterPro" id="IPR008183">
    <property type="entry name" value="Aldose_1/G6P_1-epimerase"/>
</dbReference>
<dbReference type="SUPFAM" id="SSF74650">
    <property type="entry name" value="Galactose mutarotase-like"/>
    <property type="match status" value="1"/>
</dbReference>